<keyword evidence="8" id="KW-1185">Reference proteome</keyword>
<dbReference type="PANTHER" id="PTHR42744:SF1">
    <property type="entry name" value="BINDING-PROTEIN-DEPENDENT TRANSPORT SYSTEMS INNER MEMBRANE COMPONENT"/>
    <property type="match status" value="1"/>
</dbReference>
<feature type="transmembrane region" description="Helical" evidence="5">
    <location>
        <begin position="428"/>
        <end position="449"/>
    </location>
</feature>
<organism evidence="7 8">
    <name type="scientific">Metallosphaera yellowstonensis MK1</name>
    <dbReference type="NCBI Taxonomy" id="671065"/>
    <lineage>
        <taxon>Archaea</taxon>
        <taxon>Thermoproteota</taxon>
        <taxon>Thermoprotei</taxon>
        <taxon>Sulfolobales</taxon>
        <taxon>Sulfolobaceae</taxon>
        <taxon>Metallosphaera</taxon>
    </lineage>
</organism>
<dbReference type="InterPro" id="IPR000515">
    <property type="entry name" value="MetI-like"/>
</dbReference>
<feature type="domain" description="ABC transmembrane type-1" evidence="6">
    <location>
        <begin position="1"/>
        <end position="198"/>
    </location>
</feature>
<feature type="transmembrane region" description="Helical" evidence="5">
    <location>
        <begin position="39"/>
        <end position="61"/>
    </location>
</feature>
<name>H2C7H4_9CREN</name>
<comment type="similarity">
    <text evidence="5">Belongs to the binding-protein-dependent transport system permease family.</text>
</comment>
<feature type="transmembrane region" description="Helical" evidence="5">
    <location>
        <begin position="381"/>
        <end position="401"/>
    </location>
</feature>
<accession>H2C7H4</accession>
<keyword evidence="4 5" id="KW-0472">Membrane</keyword>
<dbReference type="Proteomes" id="UP000003980">
    <property type="component" value="Unassembled WGS sequence"/>
</dbReference>
<evidence type="ECO:0000313" key="8">
    <source>
        <dbReference type="Proteomes" id="UP000003980"/>
    </source>
</evidence>
<dbReference type="PROSITE" id="PS50928">
    <property type="entry name" value="ABC_TM1"/>
    <property type="match status" value="2"/>
</dbReference>
<feature type="transmembrane region" description="Helical" evidence="5">
    <location>
        <begin position="269"/>
        <end position="289"/>
    </location>
</feature>
<gene>
    <name evidence="7" type="ORF">MetMK1DRAFT_00025230</name>
</gene>
<dbReference type="GO" id="GO:0055085">
    <property type="term" value="P:transmembrane transport"/>
    <property type="evidence" value="ECO:0007669"/>
    <property type="project" value="InterPro"/>
</dbReference>
<evidence type="ECO:0000256" key="2">
    <source>
        <dbReference type="ARBA" id="ARBA00022692"/>
    </source>
</evidence>
<dbReference type="InterPro" id="IPR035906">
    <property type="entry name" value="MetI-like_sf"/>
</dbReference>
<dbReference type="eggNOG" id="arCOG00174">
    <property type="taxonomic scope" value="Archaea"/>
</dbReference>
<dbReference type="Gene3D" id="1.10.3720.10">
    <property type="entry name" value="MetI-like"/>
    <property type="match status" value="2"/>
</dbReference>
<protein>
    <submittedName>
        <fullName evidence="7">ABC-type anion transport system, duplicated permease component</fullName>
    </submittedName>
</protein>
<feature type="transmembrane region" description="Helical" evidence="5">
    <location>
        <begin position="346"/>
        <end position="369"/>
    </location>
</feature>
<dbReference type="STRING" id="671065.MetMK1DRAFT_00025230"/>
<proteinExistence type="inferred from homology"/>
<dbReference type="SUPFAM" id="SSF161098">
    <property type="entry name" value="MetI-like"/>
    <property type="match status" value="2"/>
</dbReference>
<dbReference type="RefSeq" id="WP_009074167.1">
    <property type="nucleotide sequence ID" value="NZ_JH597770.1"/>
</dbReference>
<feature type="domain" description="ABC transmembrane type-1" evidence="6">
    <location>
        <begin position="312"/>
        <end position="507"/>
    </location>
</feature>
<dbReference type="HOGENOM" id="CLU_036171_2_0_2"/>
<feature type="transmembrane region" description="Helical" evidence="5">
    <location>
        <begin position="312"/>
        <end position="334"/>
    </location>
</feature>
<evidence type="ECO:0000256" key="5">
    <source>
        <dbReference type="RuleBase" id="RU363032"/>
    </source>
</evidence>
<keyword evidence="3 5" id="KW-1133">Transmembrane helix</keyword>
<comment type="subcellular location">
    <subcellularLocation>
        <location evidence="5">Cell membrane</location>
        <topology evidence="5">Multi-pass membrane protein</topology>
    </subcellularLocation>
    <subcellularLocation>
        <location evidence="1">Membrane</location>
        <topology evidence="1">Multi-pass membrane protein</topology>
    </subcellularLocation>
</comment>
<keyword evidence="5" id="KW-0813">Transport</keyword>
<feature type="transmembrane region" description="Helical" evidence="5">
    <location>
        <begin position="486"/>
        <end position="508"/>
    </location>
</feature>
<dbReference type="GO" id="GO:0005886">
    <property type="term" value="C:plasma membrane"/>
    <property type="evidence" value="ECO:0007669"/>
    <property type="project" value="UniProtKB-SubCell"/>
</dbReference>
<dbReference type="Pfam" id="PF00528">
    <property type="entry name" value="BPD_transp_1"/>
    <property type="match status" value="2"/>
</dbReference>
<dbReference type="AlphaFoldDB" id="H2C7H4"/>
<dbReference type="EMBL" id="JH597770">
    <property type="protein sequence ID" value="EHP68100.1"/>
    <property type="molecule type" value="Genomic_DNA"/>
</dbReference>
<feature type="transmembrane region" description="Helical" evidence="5">
    <location>
        <begin position="67"/>
        <end position="86"/>
    </location>
</feature>
<keyword evidence="2 5" id="KW-0812">Transmembrane</keyword>
<evidence type="ECO:0000256" key="1">
    <source>
        <dbReference type="ARBA" id="ARBA00004141"/>
    </source>
</evidence>
<evidence type="ECO:0000256" key="3">
    <source>
        <dbReference type="ARBA" id="ARBA00022989"/>
    </source>
</evidence>
<sequence>MGATTGRVFFTILLSVLSGWLLGYVALKNRTFENIYISLSEVLESVPVITFFPVVLIFFVTDIGGTIGSQLAVIFLVFTAVVWNIWMGIYQAFKTVPENLREVSENLRLGFWGKMTKLYIPFSVPRIAANLIPSFADAMFYITVSEVFSVGNSTYSVFGIGSLIYDLTTAGEYTYAFYSLGVLAAVVVVLTLLLREFAQYSVQRYGLDTEASSNAVRRGRFRIRYSSRLSNAVSPVTKLARYAIRSRAQEAEIEEEREKSHHLKTLGQIIAFVFLIGISYSVFTVISSVPDQTWGYLLSTTPYDLILVGADYLRVGIIAVISLVIALFLGYWLSLHVKTERAIVPIIQTLAAFPAPAYFPLLFAFTYPAVERAFGSFTDEFYVLLLGFISTFYYVFYSYWLGVKNMPHEYWEVMDNLNLSFWQRMSKIVIPSTFPYIVSGLTSTINSAWGGLAIGEYWPDIYDGKTLEVHTGLMKYLALADAQGNLAVVGWLSLIFSIIVVIYSVLFTRKLMDLAREKYVAEEGIYAA</sequence>
<feature type="transmembrane region" description="Helical" evidence="5">
    <location>
        <begin position="175"/>
        <end position="194"/>
    </location>
</feature>
<evidence type="ECO:0000313" key="7">
    <source>
        <dbReference type="EMBL" id="EHP68100.1"/>
    </source>
</evidence>
<dbReference type="CDD" id="cd06261">
    <property type="entry name" value="TM_PBP2"/>
    <property type="match status" value="1"/>
</dbReference>
<evidence type="ECO:0000256" key="4">
    <source>
        <dbReference type="ARBA" id="ARBA00023136"/>
    </source>
</evidence>
<reference evidence="7 8" key="1">
    <citation type="submission" date="2012-01" db="EMBL/GenBank/DDBJ databases">
        <title>Improved High-Quality Draft sequence of Metallosphaera yellowstonensis MK1.</title>
        <authorList>
            <consortium name="US DOE Joint Genome Institute"/>
            <person name="Lucas S."/>
            <person name="Han J."/>
            <person name="Cheng J.-F."/>
            <person name="Goodwin L."/>
            <person name="Pitluck S."/>
            <person name="Peters L."/>
            <person name="Teshima H."/>
            <person name="Detter J.C."/>
            <person name="Han C."/>
            <person name="Tapia R."/>
            <person name="Land M."/>
            <person name="Hauser L."/>
            <person name="Kyrpides N."/>
            <person name="Kozubal M."/>
            <person name="Macur R.E."/>
            <person name="Jay Z."/>
            <person name="Inskeep W."/>
            <person name="Woyke T."/>
        </authorList>
    </citation>
    <scope>NUCLEOTIDE SEQUENCE [LARGE SCALE GENOMIC DNA]</scope>
    <source>
        <strain evidence="7 8">MK1</strain>
    </source>
</reference>
<dbReference type="PANTHER" id="PTHR42744">
    <property type="entry name" value="BINDING-PROTEIN-DEPENDENT TRANSPORT SYSTEMS INNER MEMBRANE COMPONENT"/>
    <property type="match status" value="1"/>
</dbReference>
<evidence type="ECO:0000259" key="6">
    <source>
        <dbReference type="PROSITE" id="PS50928"/>
    </source>
</evidence>
<feature type="transmembrane region" description="Helical" evidence="5">
    <location>
        <begin position="6"/>
        <end position="27"/>
    </location>
</feature>